<evidence type="ECO:0000313" key="3">
    <source>
        <dbReference type="EMBL" id="PVE43184.1"/>
    </source>
</evidence>
<dbReference type="PANTHER" id="PTHR39431">
    <property type="entry name" value="FRPA/C-RELATED PROTEIN"/>
    <property type="match status" value="1"/>
</dbReference>
<dbReference type="Pfam" id="PF19077">
    <property type="entry name" value="Big_13"/>
    <property type="match status" value="1"/>
</dbReference>
<dbReference type="Gene3D" id="2.60.120.260">
    <property type="entry name" value="Galactose-binding domain-like"/>
    <property type="match status" value="1"/>
</dbReference>
<evidence type="ECO:0008006" key="5">
    <source>
        <dbReference type="Google" id="ProtNLM"/>
    </source>
</evidence>
<dbReference type="InterPro" id="IPR008979">
    <property type="entry name" value="Galactose-bd-like_sf"/>
</dbReference>
<dbReference type="InterPro" id="IPR013783">
    <property type="entry name" value="Ig-like_fold"/>
</dbReference>
<reference evidence="3" key="1">
    <citation type="submission" date="2017-04" db="EMBL/GenBank/DDBJ databases">
        <title>Unexpected and diverse lifestyles within the genus Limnohabitans.</title>
        <authorList>
            <person name="Kasalicky V."/>
            <person name="Mehrshad M."/>
            <person name="Andrei S.-A."/>
            <person name="Salcher M."/>
            <person name="Kratochvilova H."/>
            <person name="Simek K."/>
            <person name="Ghai R."/>
        </authorList>
    </citation>
    <scope>NUCLEOTIDE SEQUENCE [LARGE SCALE GENOMIC DNA]</scope>
    <source>
        <strain evidence="3">II-D5</strain>
    </source>
</reference>
<dbReference type="NCBIfam" id="NF012196">
    <property type="entry name" value="Ig_like_ice"/>
    <property type="match status" value="3"/>
</dbReference>
<feature type="domain" description="RapA2 cadherin-like" evidence="1">
    <location>
        <begin position="1427"/>
        <end position="1490"/>
    </location>
</feature>
<proteinExistence type="predicted"/>
<feature type="domain" description="RapA2 cadherin-like" evidence="1">
    <location>
        <begin position="1545"/>
        <end position="1611"/>
    </location>
</feature>
<comment type="caution">
    <text evidence="3">The sequence shown here is derived from an EMBL/GenBank/DDBJ whole genome shotgun (WGS) entry which is preliminary data.</text>
</comment>
<protein>
    <recommendedName>
        <fullName evidence="5">Cadherin domain-containing protein</fullName>
    </recommendedName>
</protein>
<feature type="domain" description="RapA2 cadherin-like" evidence="1">
    <location>
        <begin position="1073"/>
        <end position="1135"/>
    </location>
</feature>
<evidence type="ECO:0000259" key="2">
    <source>
        <dbReference type="Pfam" id="PF19077"/>
    </source>
</evidence>
<organism evidence="3 4">
    <name type="scientific">Limnohabitans planktonicus II-D5</name>
    <dbReference type="NCBI Taxonomy" id="1293045"/>
    <lineage>
        <taxon>Bacteria</taxon>
        <taxon>Pseudomonadati</taxon>
        <taxon>Pseudomonadota</taxon>
        <taxon>Betaproteobacteria</taxon>
        <taxon>Burkholderiales</taxon>
        <taxon>Comamonadaceae</taxon>
        <taxon>Limnohabitans</taxon>
    </lineage>
</organism>
<name>A0A2T7UEV9_9BURK</name>
<keyword evidence="4" id="KW-1185">Reference proteome</keyword>
<feature type="domain" description="RapA2 cadherin-like" evidence="1">
    <location>
        <begin position="1309"/>
        <end position="1371"/>
    </location>
</feature>
<dbReference type="PANTHER" id="PTHR39431:SF1">
    <property type="entry name" value="FRPA_C-RELATED PROTEIN"/>
    <property type="match status" value="1"/>
</dbReference>
<sequence>MAQSFDTAEKMSKKFRVLINTATTEKNQILEIEQGASYQGKALRIKAIAGDKYQLQEIGKGQSFAPESIKAKRVGKHLHIIFEGSKDADLIIEDYYEVMAKGYNGMVGRAENGNFYEYLTQDPNEDGMIGHLNEGMQAVSQALGGSEVSGAGAAVGVLVAGVNPLMGTLGLAGVGVAAAAAAPGTTTALASTTIGSVTDNEGNPNDASEALVNGGVTNDKTPTLTGKAPAGSVITIKDGSTVLGTTTTDANGNWSFTPATELAEGKRNLTAESTTNGTTNVSAAFAITVDTTAPVGSIGIDAITGDDFLTVSETAGTVTITGTVTGEYKSGDVVTIKVGGAATLYSTTVNAAGKYTMAGVLATELAANTQVVASVLAHDGAWNYTTYTKTRLYTVDNKPDALQTALSLNPVAGDNIITVNKSGMNTTTLAGKATGSFDAGDVVTLSVNDKTFTGTVGANGNYNIDVATADLVADADTKVEARIAATVGSHKQTAVAAQDYVVESSSTAGQQTGLSIDPITVDNIIHSAESNGGTIIEGQVTGAFVINDIVTIMANGNAYTGTADGYGNFRIVVPSAQLVADVNTQVEGRITGTGGSVANAMQNYAVNLNVAPINTLPDAQAIDEDTPLINIGLMVNDADGNLTSTKLSVLKGKLNVTLAGSATISAGSNGTGTLTLSGSQADINATLASLKYTGAGNYNGPDAITVLSTDSQGVTDSDTVAITVKSVNDAPTGTNNTFTVLEDGSKTFADFYFGFSDVDGNALRAVIITTLPTAGTLKLYGTAVAAGQSIAVWNLGGFVYAPAANANGTGFASIGFKVQDNGGTANDGVDTSAVANTLTINVTPVNDAPTGTNAAIAVLEDGSKAFSASDFGFSDVDGNALSAVIITTLPTAGTLKLNGTAVDAGQSIAVANLGDLVFAPAANANGTGYATIGFKVQDNGGTANDGVDTSAVANTLTINVTPVNDAPTGTNAAIAVLEDGSKAFAASDFGFSDVDGNALSAVIITTLPTAGTLKLNGTAFAAGQSIAVADLGNLVFAPAANVNGTGYATIGFKVQDNGGTANGGVDTSAVANTLTINVTAVNDAPTGTNAAIAVLEDGSKTFAASDFGFSDVDGNALSAVIITTLPTAGTLKLNDTAVAAGQSIAVANLGNLVFTPAANANGTGYATIGFKVQDNGGTANDGADTSATANTLTINVTPINDAPTGTSSAIDVLEDGSKTFAASDFGFSDVDGNALSAVIITTLPTAGTLKLNGTAVVAGQSIAVADLGNLVFAPATNANGTGYATIGFKVQDNGGTANGGADTSAAANTLTINVTPVNDAPTGTISAIAVLEDGSKTFAASDFGFSDVDGNALSAVIITTLPTAGTLKLGGTAVATGQSIAVADLGNLVFAPAANANGAGYDTIGFKVQDNGGTANYGVDTSAFANTLTINVTPVNDAPTGTSSAIAVLEDGSKTFAPSDFGFIDVDGNALSAVIITTLPTAGTLKLNGTAVAAGQSIGVANLGNLVFAPAANANGAGYATIGFKVQDNGGTLNGGVDTSAVANTLTIHVTAVNDAPTGGSTRVTILEDGSKNFPALDFSFADGSDSPANALQAVIITTLPTAGTLKLNGTAVTEGQSIAVADLGGLVYAPAANASGEDYASIYFKLQDNGGTVNGGKDTMTGENMFVFDVTAVNDAPVLADTTLALPAVMQDSADPIGAVGSLVSDLVGGATDVDAGAAKGIAITGVANGTLYYSTDGGTSWTAFTDTASDSNALLLGSDADNRIYLKPTAAYSGTANDVTFRAWDQTTGTEGSYVSTETNGGTTAFSSATDTISELVVRAVTINTVSTDNIVAMNEAVPLTGTANPGATVNLTVNSTARSVVADASGNWSYDTKLKPVVRYVMVRKTVDGSAAIDPLSQNAAFDVSEISVMSGGVNVATGKAATYGMGQTTSTTSSAAMTDNNTSTYLEASEEGEQWVQVDLGAYYRIDSITAYSRVDWGLRLNGATIYASGENLAGQTTAQLTTASTTGNVVSYAVTGLSNVLSQASYFSAVPTYSGTSVDAFINGNNAITAAQIVSNLASNASSTVTWRPYDQITITDVVASGATLRMGSGSLVCGLTPTFHGVLVGALANTQTVGILWRLPGEVPTQALQPATVTGTNWSWTVPSGLMSAGTYQIEAQLEDMNLGSTLQTSGTFFITLASTPLVLDLNGDGVQTTSLNEGTQFDLLNTGKKINVGWVSKQDGLLAMDLNGDGSINSGAELFGDHTVLADGTLASNGWVALSAQDSNHDGKIDAQDANFDKLRVWVDANGDGVTDAGELHTLADEHIASINLNHDNSSVQQNGNLVQMASSFTTTDGARHSVADVGFMVQNATSNLFTLTGGNNLDLSGLGNVGMVSAIDMRNDTFANTVKLTLADVMGIATTHGVHVLKLTGDANDSVQLTASEWAHTGTTVSDGAHTYAVYGSTTDVCAQLLIDLDMRY</sequence>
<dbReference type="InterPro" id="IPR049826">
    <property type="entry name" value="Ig-like_ice"/>
</dbReference>
<accession>A0A2T7UEV9</accession>
<feature type="domain" description="Bacterial Ig-like" evidence="2">
    <location>
        <begin position="206"/>
        <end position="291"/>
    </location>
</feature>
<dbReference type="Pfam" id="PF22633">
    <property type="entry name" value="F5_F8_type_C_2"/>
    <property type="match status" value="1"/>
</dbReference>
<dbReference type="EMBL" id="LFYT02000007">
    <property type="protein sequence ID" value="PVE43184.1"/>
    <property type="molecule type" value="Genomic_DNA"/>
</dbReference>
<dbReference type="Gene3D" id="2.60.40.10">
    <property type="entry name" value="Immunoglobulins"/>
    <property type="match status" value="5"/>
</dbReference>
<feature type="domain" description="RapA2 cadherin-like" evidence="1">
    <location>
        <begin position="837"/>
        <end position="900"/>
    </location>
</feature>
<feature type="domain" description="RapA2 cadherin-like" evidence="1">
    <location>
        <begin position="955"/>
        <end position="1017"/>
    </location>
</feature>
<gene>
    <name evidence="3" type="ORF">H663_007780</name>
</gene>
<dbReference type="SUPFAM" id="SSF49785">
    <property type="entry name" value="Galactose-binding domain-like"/>
    <property type="match status" value="1"/>
</dbReference>
<dbReference type="Pfam" id="PF17803">
    <property type="entry name" value="Cadherin_4"/>
    <property type="match status" value="8"/>
</dbReference>
<evidence type="ECO:0000313" key="4">
    <source>
        <dbReference type="Proteomes" id="UP000037507"/>
    </source>
</evidence>
<dbReference type="Proteomes" id="UP000037507">
    <property type="component" value="Unassembled WGS sequence"/>
</dbReference>
<dbReference type="InterPro" id="IPR044016">
    <property type="entry name" value="Big_13"/>
</dbReference>
<dbReference type="NCBIfam" id="NF033510">
    <property type="entry name" value="Ca_tandemer"/>
    <property type="match status" value="5"/>
</dbReference>
<feature type="domain" description="RapA2 cadherin-like" evidence="1">
    <location>
        <begin position="719"/>
        <end position="779"/>
    </location>
</feature>
<dbReference type="OrthoDB" id="9813456at2"/>
<evidence type="ECO:0000259" key="1">
    <source>
        <dbReference type="Pfam" id="PF17803"/>
    </source>
</evidence>
<dbReference type="InterPro" id="IPR040853">
    <property type="entry name" value="RapA2_cadherin-like"/>
</dbReference>
<dbReference type="STRING" id="1293045.H663_12495"/>
<feature type="domain" description="RapA2 cadherin-like" evidence="1">
    <location>
        <begin position="1191"/>
        <end position="1254"/>
    </location>
</feature>